<evidence type="ECO:0000256" key="1">
    <source>
        <dbReference type="SAM" id="MobiDB-lite"/>
    </source>
</evidence>
<feature type="compositionally biased region" description="Basic and acidic residues" evidence="1">
    <location>
        <begin position="31"/>
        <end position="45"/>
    </location>
</feature>
<feature type="compositionally biased region" description="Polar residues" evidence="1">
    <location>
        <begin position="66"/>
        <end position="88"/>
    </location>
</feature>
<accession>A0AAV5JZZ3</accession>
<organism evidence="2 3">
    <name type="scientific">Rubroshorea leprosula</name>
    <dbReference type="NCBI Taxonomy" id="152421"/>
    <lineage>
        <taxon>Eukaryota</taxon>
        <taxon>Viridiplantae</taxon>
        <taxon>Streptophyta</taxon>
        <taxon>Embryophyta</taxon>
        <taxon>Tracheophyta</taxon>
        <taxon>Spermatophyta</taxon>
        <taxon>Magnoliopsida</taxon>
        <taxon>eudicotyledons</taxon>
        <taxon>Gunneridae</taxon>
        <taxon>Pentapetalae</taxon>
        <taxon>rosids</taxon>
        <taxon>malvids</taxon>
        <taxon>Malvales</taxon>
        <taxon>Dipterocarpaceae</taxon>
        <taxon>Rubroshorea</taxon>
    </lineage>
</organism>
<dbReference type="Proteomes" id="UP001054252">
    <property type="component" value="Unassembled WGS sequence"/>
</dbReference>
<reference evidence="2 3" key="1">
    <citation type="journal article" date="2021" name="Commun. Biol.">
        <title>The genome of Shorea leprosula (Dipterocarpaceae) highlights the ecological relevance of drought in aseasonal tropical rainforests.</title>
        <authorList>
            <person name="Ng K.K.S."/>
            <person name="Kobayashi M.J."/>
            <person name="Fawcett J.A."/>
            <person name="Hatakeyama M."/>
            <person name="Paape T."/>
            <person name="Ng C.H."/>
            <person name="Ang C.C."/>
            <person name="Tnah L.H."/>
            <person name="Lee C.T."/>
            <person name="Nishiyama T."/>
            <person name="Sese J."/>
            <person name="O'Brien M.J."/>
            <person name="Copetti D."/>
            <person name="Mohd Noor M.I."/>
            <person name="Ong R.C."/>
            <person name="Putra M."/>
            <person name="Sireger I.Z."/>
            <person name="Indrioko S."/>
            <person name="Kosugi Y."/>
            <person name="Izuno A."/>
            <person name="Isagi Y."/>
            <person name="Lee S.L."/>
            <person name="Shimizu K.K."/>
        </authorList>
    </citation>
    <scope>NUCLEOTIDE SEQUENCE [LARGE SCALE GENOMIC DNA]</scope>
    <source>
        <strain evidence="2">214</strain>
    </source>
</reference>
<comment type="caution">
    <text evidence="2">The sequence shown here is derived from an EMBL/GenBank/DDBJ whole genome shotgun (WGS) entry which is preliminary data.</text>
</comment>
<feature type="region of interest" description="Disordered" evidence="1">
    <location>
        <begin position="25"/>
        <end position="45"/>
    </location>
</feature>
<proteinExistence type="predicted"/>
<name>A0AAV5JZZ3_9ROSI</name>
<dbReference type="EMBL" id="BPVZ01000046">
    <property type="protein sequence ID" value="GKV16934.1"/>
    <property type="molecule type" value="Genomic_DNA"/>
</dbReference>
<feature type="region of interest" description="Disordered" evidence="1">
    <location>
        <begin position="63"/>
        <end position="88"/>
    </location>
</feature>
<gene>
    <name evidence="2" type="ORF">SLEP1_g27502</name>
</gene>
<protein>
    <submittedName>
        <fullName evidence="2">Uncharacterized protein</fullName>
    </submittedName>
</protein>
<sequence length="88" mass="9720">MRFQDEANSHQIDLNKLETKTLISIGTGLDDPSKGHNQADKGMRGKERLLSVVKELVNLLQKHASSETSNPQQRATALIYNSISPHPA</sequence>
<dbReference type="AlphaFoldDB" id="A0AAV5JZZ3"/>
<evidence type="ECO:0000313" key="3">
    <source>
        <dbReference type="Proteomes" id="UP001054252"/>
    </source>
</evidence>
<evidence type="ECO:0000313" key="2">
    <source>
        <dbReference type="EMBL" id="GKV16934.1"/>
    </source>
</evidence>
<keyword evidence="3" id="KW-1185">Reference proteome</keyword>